<protein>
    <submittedName>
        <fullName evidence="7">N-acetylglucosamine-6-phosphate deacetylase</fullName>
        <ecNumber evidence="7">3.5.1.25</ecNumber>
    </submittedName>
</protein>
<dbReference type="InterPro" id="IPR003764">
    <property type="entry name" value="GlcNAc_6-P_deAcase"/>
</dbReference>
<sequence length="386" mass="42495">MTYYIHADKFFLENVTEDGGYLEVQDDGKFGFYYPENETPTGKIVDYPGKWIAPGLVDTHVHGSLKEDVMVSEWDGINRLSEGFLRSGVTSWLPTTYTADENTLTRICQMFGARKGEETGAKIQGLHFEGPYFTAEHAGAENPKYLLDPSIKQFNDWRDQSEGLLNKISLAPERKGAKEFIRTVVKEGVVVSLGHSSATYAQAKAGVEAGATMFTHTFNGMPDPSHHDSSISNAAMDLHNVTDELICDGHHVKKELVRSLIKIKGAEHICLITDCMEAGMMPDGDYMLGELPVYVKDGMARLKDGDNLAGSILQLNVAIKNVVDWNAATPEEAIMMASYVPAKSANILDKCGSIAPDKPADFIVLNPDMTLSETYLNGKSRYQAKK</sequence>
<keyword evidence="2" id="KW-0479">Metal-binding</keyword>
<dbReference type="CDD" id="cd00854">
    <property type="entry name" value="NagA"/>
    <property type="match status" value="1"/>
</dbReference>
<dbReference type="Gene3D" id="3.20.20.140">
    <property type="entry name" value="Metal-dependent hydrolases"/>
    <property type="match status" value="1"/>
</dbReference>
<dbReference type="Pfam" id="PF01979">
    <property type="entry name" value="Amidohydro_1"/>
    <property type="match status" value="1"/>
</dbReference>
<feature type="domain" description="Amidohydrolase-related" evidence="6">
    <location>
        <begin position="52"/>
        <end position="379"/>
    </location>
</feature>
<dbReference type="NCBIfam" id="TIGR00221">
    <property type="entry name" value="nagA"/>
    <property type="match status" value="1"/>
</dbReference>
<organism evidence="7 8">
    <name type="scientific">Lactobacillus panisapium</name>
    <dbReference type="NCBI Taxonomy" id="2012495"/>
    <lineage>
        <taxon>Bacteria</taxon>
        <taxon>Bacillati</taxon>
        <taxon>Bacillota</taxon>
        <taxon>Bacilli</taxon>
        <taxon>Lactobacillales</taxon>
        <taxon>Lactobacillaceae</taxon>
        <taxon>Lactobacillus</taxon>
    </lineage>
</organism>
<name>A0ABX8W9S1_9LACO</name>
<dbReference type="PIRSF" id="PIRSF038994">
    <property type="entry name" value="NagA"/>
    <property type="match status" value="1"/>
</dbReference>
<proteinExistence type="inferred from homology"/>
<dbReference type="EMBL" id="CP048268">
    <property type="protein sequence ID" value="QYN53636.1"/>
    <property type="molecule type" value="Genomic_DNA"/>
</dbReference>
<evidence type="ECO:0000256" key="3">
    <source>
        <dbReference type="ARBA" id="ARBA00022801"/>
    </source>
</evidence>
<dbReference type="RefSeq" id="WP_103752507.1">
    <property type="nucleotide sequence ID" value="NZ_CP048268.1"/>
</dbReference>
<dbReference type="EC" id="3.5.1.25" evidence="7"/>
<dbReference type="InterPro" id="IPR011059">
    <property type="entry name" value="Metal-dep_hydrolase_composite"/>
</dbReference>
<evidence type="ECO:0000256" key="4">
    <source>
        <dbReference type="ARBA" id="ARBA00023277"/>
    </source>
</evidence>
<dbReference type="Gene3D" id="2.30.40.10">
    <property type="entry name" value="Urease, subunit C, domain 1"/>
    <property type="match status" value="1"/>
</dbReference>
<dbReference type="SUPFAM" id="SSF51556">
    <property type="entry name" value="Metallo-dependent hydrolases"/>
    <property type="match status" value="1"/>
</dbReference>
<evidence type="ECO:0000256" key="1">
    <source>
        <dbReference type="ARBA" id="ARBA00010716"/>
    </source>
</evidence>
<dbReference type="InterPro" id="IPR032466">
    <property type="entry name" value="Metal_Hydrolase"/>
</dbReference>
<dbReference type="InterPro" id="IPR006680">
    <property type="entry name" value="Amidohydro-rel"/>
</dbReference>
<accession>A0ABX8W9S1</accession>
<evidence type="ECO:0000259" key="6">
    <source>
        <dbReference type="Pfam" id="PF01979"/>
    </source>
</evidence>
<evidence type="ECO:0000313" key="7">
    <source>
        <dbReference type="EMBL" id="QYN53636.1"/>
    </source>
</evidence>
<dbReference type="GO" id="GO:0008448">
    <property type="term" value="F:N-acetylglucosamine-6-phosphate deacetylase activity"/>
    <property type="evidence" value="ECO:0007669"/>
    <property type="project" value="UniProtKB-EC"/>
</dbReference>
<dbReference type="SUPFAM" id="SSF51338">
    <property type="entry name" value="Composite domain of metallo-dependent hydrolases"/>
    <property type="match status" value="1"/>
</dbReference>
<dbReference type="PANTHER" id="PTHR11113">
    <property type="entry name" value="N-ACETYLGLUCOSAMINE-6-PHOSPHATE DEACETYLASE"/>
    <property type="match status" value="1"/>
</dbReference>
<keyword evidence="4 5" id="KW-0119">Carbohydrate metabolism</keyword>
<keyword evidence="3 5" id="KW-0378">Hydrolase</keyword>
<keyword evidence="8" id="KW-1185">Reference proteome</keyword>
<evidence type="ECO:0000313" key="8">
    <source>
        <dbReference type="Proteomes" id="UP000826550"/>
    </source>
</evidence>
<evidence type="ECO:0000256" key="2">
    <source>
        <dbReference type="ARBA" id="ARBA00022723"/>
    </source>
</evidence>
<comment type="similarity">
    <text evidence="1 5">Belongs to the metallo-dependent hydrolases superfamily. NagA family.</text>
</comment>
<evidence type="ECO:0000256" key="5">
    <source>
        <dbReference type="PIRNR" id="PIRNR038994"/>
    </source>
</evidence>
<gene>
    <name evidence="7" type="primary">nagA</name>
    <name evidence="7" type="ORF">GYM71_09490</name>
</gene>
<dbReference type="PANTHER" id="PTHR11113:SF14">
    <property type="entry name" value="N-ACETYLGLUCOSAMINE-6-PHOSPHATE DEACETYLASE"/>
    <property type="match status" value="1"/>
</dbReference>
<reference evidence="7 8" key="1">
    <citation type="submission" date="2020-01" db="EMBL/GenBank/DDBJ databases">
        <title>Vast differences in strain-level diversity in the gut microbiota of two closely related honey bee species.</title>
        <authorList>
            <person name="Ellegaard K.M."/>
            <person name="Suenami S."/>
            <person name="Miyazaki R."/>
            <person name="Engel P."/>
        </authorList>
    </citation>
    <scope>NUCLEOTIDE SEQUENCE [LARGE SCALE GENOMIC DNA]</scope>
    <source>
        <strain evidence="7 8">ESL0416</strain>
    </source>
</reference>
<dbReference type="Proteomes" id="UP000826550">
    <property type="component" value="Chromosome"/>
</dbReference>